<evidence type="ECO:0000313" key="1">
    <source>
        <dbReference type="EMBL" id="TEB18860.1"/>
    </source>
</evidence>
<protein>
    <submittedName>
        <fullName evidence="1">Uncharacterized protein</fullName>
    </submittedName>
</protein>
<evidence type="ECO:0000313" key="2">
    <source>
        <dbReference type="Proteomes" id="UP000298030"/>
    </source>
</evidence>
<comment type="caution">
    <text evidence="1">The sequence shown here is derived from an EMBL/GenBank/DDBJ whole genome shotgun (WGS) entry which is preliminary data.</text>
</comment>
<proteinExistence type="predicted"/>
<name>A0A4Y7SC74_COPMI</name>
<accession>A0A4Y7SC74</accession>
<gene>
    <name evidence="1" type="ORF">FA13DRAFT_1855668</name>
</gene>
<dbReference type="EMBL" id="QPFP01000221">
    <property type="protein sequence ID" value="TEB18860.1"/>
    <property type="molecule type" value="Genomic_DNA"/>
</dbReference>
<dbReference type="AlphaFoldDB" id="A0A4Y7SC74"/>
<keyword evidence="2" id="KW-1185">Reference proteome</keyword>
<dbReference type="Proteomes" id="UP000298030">
    <property type="component" value="Unassembled WGS sequence"/>
</dbReference>
<organism evidence="1 2">
    <name type="scientific">Coprinellus micaceus</name>
    <name type="common">Glistening ink-cap mushroom</name>
    <name type="synonym">Coprinus micaceus</name>
    <dbReference type="NCBI Taxonomy" id="71717"/>
    <lineage>
        <taxon>Eukaryota</taxon>
        <taxon>Fungi</taxon>
        <taxon>Dikarya</taxon>
        <taxon>Basidiomycota</taxon>
        <taxon>Agaricomycotina</taxon>
        <taxon>Agaricomycetes</taxon>
        <taxon>Agaricomycetidae</taxon>
        <taxon>Agaricales</taxon>
        <taxon>Agaricineae</taxon>
        <taxon>Psathyrellaceae</taxon>
        <taxon>Coprinellus</taxon>
    </lineage>
</organism>
<sequence length="274" mass="29634">MSLGVTFEKLQKAKGQISSVPQSEGALSSSLLASPGQYLALNCVCSLGAGTPNTAESCADNKLKMPSYPVDGTHPASHTELSFRALKVGPKLPCLNSLAPVVTRQSHTSPLNNVKFPLSGAHVHNRSVRYTDPRNQCQVYQALRPLIAGAARLVGLVIEPVMPLTPRAWFEPIGLWLIPFSKVGQPGQYEEMAYKWTFSVRSDMLKLGPHPVAHSDSACTTVQARRILNLQNPPCPDSQRKHPTAFTTISSTAPVTAPVEIPADQENKTSQIHI</sequence>
<reference evidence="1 2" key="1">
    <citation type="journal article" date="2019" name="Nat. Ecol. Evol.">
        <title>Megaphylogeny resolves global patterns of mushroom evolution.</title>
        <authorList>
            <person name="Varga T."/>
            <person name="Krizsan K."/>
            <person name="Foldi C."/>
            <person name="Dima B."/>
            <person name="Sanchez-Garcia M."/>
            <person name="Sanchez-Ramirez S."/>
            <person name="Szollosi G.J."/>
            <person name="Szarkandi J.G."/>
            <person name="Papp V."/>
            <person name="Albert L."/>
            <person name="Andreopoulos W."/>
            <person name="Angelini C."/>
            <person name="Antonin V."/>
            <person name="Barry K.W."/>
            <person name="Bougher N.L."/>
            <person name="Buchanan P."/>
            <person name="Buyck B."/>
            <person name="Bense V."/>
            <person name="Catcheside P."/>
            <person name="Chovatia M."/>
            <person name="Cooper J."/>
            <person name="Damon W."/>
            <person name="Desjardin D."/>
            <person name="Finy P."/>
            <person name="Geml J."/>
            <person name="Haridas S."/>
            <person name="Hughes K."/>
            <person name="Justo A."/>
            <person name="Karasinski D."/>
            <person name="Kautmanova I."/>
            <person name="Kiss B."/>
            <person name="Kocsube S."/>
            <person name="Kotiranta H."/>
            <person name="LaButti K.M."/>
            <person name="Lechner B.E."/>
            <person name="Liimatainen K."/>
            <person name="Lipzen A."/>
            <person name="Lukacs Z."/>
            <person name="Mihaltcheva S."/>
            <person name="Morgado L.N."/>
            <person name="Niskanen T."/>
            <person name="Noordeloos M.E."/>
            <person name="Ohm R.A."/>
            <person name="Ortiz-Santana B."/>
            <person name="Ovrebo C."/>
            <person name="Racz N."/>
            <person name="Riley R."/>
            <person name="Savchenko A."/>
            <person name="Shiryaev A."/>
            <person name="Soop K."/>
            <person name="Spirin V."/>
            <person name="Szebenyi C."/>
            <person name="Tomsovsky M."/>
            <person name="Tulloss R.E."/>
            <person name="Uehling J."/>
            <person name="Grigoriev I.V."/>
            <person name="Vagvolgyi C."/>
            <person name="Papp T."/>
            <person name="Martin F.M."/>
            <person name="Miettinen O."/>
            <person name="Hibbett D.S."/>
            <person name="Nagy L.G."/>
        </authorList>
    </citation>
    <scope>NUCLEOTIDE SEQUENCE [LARGE SCALE GENOMIC DNA]</scope>
    <source>
        <strain evidence="1 2">FP101781</strain>
    </source>
</reference>